<feature type="region of interest" description="Disordered" evidence="11">
    <location>
        <begin position="770"/>
        <end position="809"/>
    </location>
</feature>
<dbReference type="Proteomes" id="UP000825935">
    <property type="component" value="Chromosome 29"/>
</dbReference>
<evidence type="ECO:0000259" key="14">
    <source>
        <dbReference type="PROSITE" id="PS50011"/>
    </source>
</evidence>
<dbReference type="GO" id="GO:0005509">
    <property type="term" value="F:calcium ion binding"/>
    <property type="evidence" value="ECO:0007669"/>
    <property type="project" value="InterPro"/>
</dbReference>
<keyword evidence="12" id="KW-0472">Membrane</keyword>
<dbReference type="Pfam" id="PF07714">
    <property type="entry name" value="PK_Tyr_Ser-Thr"/>
    <property type="match status" value="1"/>
</dbReference>
<reference evidence="16" key="1">
    <citation type="submission" date="2021-08" db="EMBL/GenBank/DDBJ databases">
        <title>WGS assembly of Ceratopteris richardii.</title>
        <authorList>
            <person name="Marchant D.B."/>
            <person name="Chen G."/>
            <person name="Jenkins J."/>
            <person name="Shu S."/>
            <person name="Leebens-Mack J."/>
            <person name="Grimwood J."/>
            <person name="Schmutz J."/>
            <person name="Soltis P."/>
            <person name="Soltis D."/>
            <person name="Chen Z.-H."/>
        </authorList>
    </citation>
    <scope>NUCLEOTIDE SEQUENCE</scope>
    <source>
        <strain evidence="16">Whitten #5841</strain>
        <tissue evidence="16">Leaf</tissue>
    </source>
</reference>
<dbReference type="PROSITE" id="PS01187">
    <property type="entry name" value="EGF_CA"/>
    <property type="match status" value="1"/>
</dbReference>
<dbReference type="InterPro" id="IPR000719">
    <property type="entry name" value="Prot_kinase_dom"/>
</dbReference>
<dbReference type="InterPro" id="IPR017441">
    <property type="entry name" value="Protein_kinase_ATP_BS"/>
</dbReference>
<name>A0A8T2R759_CERRI</name>
<dbReference type="Pfam" id="PF07645">
    <property type="entry name" value="EGF_CA"/>
    <property type="match status" value="1"/>
</dbReference>
<feature type="binding site" evidence="10">
    <location>
        <position position="461"/>
    </location>
    <ligand>
        <name>ATP</name>
        <dbReference type="ChEBI" id="CHEBI:30616"/>
    </ligand>
</feature>
<dbReference type="AlphaFoldDB" id="A0A8T2R759"/>
<keyword evidence="5 10" id="KW-0547">Nucleotide-binding</keyword>
<dbReference type="Gene3D" id="1.10.510.10">
    <property type="entry name" value="Transferase(Phosphotransferase) domain 1"/>
    <property type="match status" value="1"/>
</dbReference>
<feature type="disulfide bond" evidence="9">
    <location>
        <begin position="311"/>
        <end position="328"/>
    </location>
</feature>
<organism evidence="16 17">
    <name type="scientific">Ceratopteris richardii</name>
    <name type="common">Triangle waterfern</name>
    <dbReference type="NCBI Taxonomy" id="49495"/>
    <lineage>
        <taxon>Eukaryota</taxon>
        <taxon>Viridiplantae</taxon>
        <taxon>Streptophyta</taxon>
        <taxon>Embryophyta</taxon>
        <taxon>Tracheophyta</taxon>
        <taxon>Polypodiopsida</taxon>
        <taxon>Polypodiidae</taxon>
        <taxon>Polypodiales</taxon>
        <taxon>Pteridineae</taxon>
        <taxon>Pteridaceae</taxon>
        <taxon>Parkerioideae</taxon>
        <taxon>Ceratopteris</taxon>
    </lineage>
</organism>
<dbReference type="PROSITE" id="PS00010">
    <property type="entry name" value="ASX_HYDROXYL"/>
    <property type="match status" value="1"/>
</dbReference>
<keyword evidence="9" id="KW-0245">EGF-like domain</keyword>
<dbReference type="OMA" id="SAVQPCG"/>
<dbReference type="OrthoDB" id="4062651at2759"/>
<evidence type="ECO:0000256" key="10">
    <source>
        <dbReference type="PROSITE-ProRule" id="PRU10141"/>
    </source>
</evidence>
<evidence type="ECO:0000256" key="5">
    <source>
        <dbReference type="ARBA" id="ARBA00022741"/>
    </source>
</evidence>
<evidence type="ECO:0000256" key="11">
    <source>
        <dbReference type="SAM" id="MobiDB-lite"/>
    </source>
</evidence>
<dbReference type="GO" id="GO:0030247">
    <property type="term" value="F:polysaccharide binding"/>
    <property type="evidence" value="ECO:0007669"/>
    <property type="project" value="InterPro"/>
</dbReference>
<keyword evidence="12" id="KW-0812">Transmembrane</keyword>
<feature type="signal peptide" evidence="13">
    <location>
        <begin position="1"/>
        <end position="34"/>
    </location>
</feature>
<gene>
    <name evidence="16" type="ORF">KP509_29G035300</name>
</gene>
<evidence type="ECO:0000259" key="15">
    <source>
        <dbReference type="PROSITE" id="PS50026"/>
    </source>
</evidence>
<dbReference type="PROSITE" id="PS50011">
    <property type="entry name" value="PROTEIN_KINASE_DOM"/>
    <property type="match status" value="1"/>
</dbReference>
<dbReference type="InterPro" id="IPR025287">
    <property type="entry name" value="WAK_GUB"/>
</dbReference>
<evidence type="ECO:0000256" key="13">
    <source>
        <dbReference type="SAM" id="SignalP"/>
    </source>
</evidence>
<sequence>MAELVNSHIHTHLLSLGLWHCILFICLKPVPLEGIPGRGLKPMQSCDYANQTCGKLKIPYPFGMSDDCGLPPYRIHCKQNASYGNGDHAFLQIGTEITPELHVLSFSTQTISLNATDLNANPPDCYGSLGHASVAFSKQGRFRFSRDNLFVVMGCRASGTCVVDDDVSKTLTCSTACYNEGTFRFCNGYTCCMTAIPLYAYKLDYNGSGGCGSSRVLSPSSFTIRKGTEGDFKYAYYGISAAWSFAYPQNATNCSTAIRESLACAPTADCFDHADMSGYNCNCTKGYSGDGYKAGIGCVDIDECALKLDECDPPPKGRCINTNGSYTCSCVIDDGSQGSANYGKRGTCPSNNSTYIFQVSGSGRFPLWIVPTAAGVGALIVIISMIFIIISRRTIRRRRKRQQNFQRVGGQQLVSFLFSERVLMKATENFSKKNLIGQGGFAKVYFGKLSMVHGTRKVAIKRAKAMALEEQVAQMQTFVKEILLLRKAAHNNVVQLLGCCVETSVPLLVYEYVENGTVRDYLKPQGRNPMIVMQGRTTSFQSLWAWRLHVALGVAEALSYLHDLPEPIYHLDMKSDNILIDKNYNPKVADFGLSCLLTSDVTHLSNPIAAGTYGYVDPEYYSSLRMTDKYDVYSFGVILLELLSSWPAYSPPMVLANHFRTVVNMEEEAAKHRLQQPSFIDARLESDEDTLECICRIARVAQRFVALKGSERPSIQEVLRQLKRMQAKLGAGRSKFTGKGANWDGIEDWDSNEDIPVVWSSSITMLNSTSGEPSMVSSLSPSGPVHSISRSEWTVSSNGTQVSSSIGMQ</sequence>
<dbReference type="SMART" id="SM00220">
    <property type="entry name" value="S_TKc"/>
    <property type="match status" value="1"/>
</dbReference>
<dbReference type="GO" id="GO:0004674">
    <property type="term" value="F:protein serine/threonine kinase activity"/>
    <property type="evidence" value="ECO:0007669"/>
    <property type="project" value="UniProtKB-KW"/>
</dbReference>
<keyword evidence="17" id="KW-1185">Reference proteome</keyword>
<evidence type="ECO:0000313" key="17">
    <source>
        <dbReference type="Proteomes" id="UP000825935"/>
    </source>
</evidence>
<keyword evidence="2" id="KW-0723">Serine/threonine-protein kinase</keyword>
<accession>A0A8T2R759</accession>
<keyword evidence="7 10" id="KW-0067">ATP-binding</keyword>
<dbReference type="InterPro" id="IPR000742">
    <property type="entry name" value="EGF"/>
</dbReference>
<evidence type="ECO:0000256" key="1">
    <source>
        <dbReference type="ARBA" id="ARBA00004167"/>
    </source>
</evidence>
<keyword evidence="4 13" id="KW-0732">Signal</keyword>
<dbReference type="PANTHER" id="PTHR46008:SF48">
    <property type="entry name" value="PROTEIN KINASE DOMAIN-CONTAINING PROTEIN"/>
    <property type="match status" value="1"/>
</dbReference>
<dbReference type="InterPro" id="IPR011009">
    <property type="entry name" value="Kinase-like_dom_sf"/>
</dbReference>
<evidence type="ECO:0000256" key="12">
    <source>
        <dbReference type="SAM" id="Phobius"/>
    </source>
</evidence>
<dbReference type="GO" id="GO:0005524">
    <property type="term" value="F:ATP binding"/>
    <property type="evidence" value="ECO:0007669"/>
    <property type="project" value="UniProtKB-UniRule"/>
</dbReference>
<dbReference type="Gene3D" id="3.30.200.20">
    <property type="entry name" value="Phosphorylase Kinase, domain 1"/>
    <property type="match status" value="1"/>
</dbReference>
<evidence type="ECO:0000256" key="4">
    <source>
        <dbReference type="ARBA" id="ARBA00022729"/>
    </source>
</evidence>
<dbReference type="PANTHER" id="PTHR46008">
    <property type="entry name" value="LEAF RUST 10 DISEASE-RESISTANCE LOCUS RECEPTOR-LIKE PROTEIN KINASE-LIKE 1.4"/>
    <property type="match status" value="1"/>
</dbReference>
<keyword evidence="3" id="KW-0808">Transferase</keyword>
<evidence type="ECO:0000313" key="16">
    <source>
        <dbReference type="EMBL" id="KAH7291777.1"/>
    </source>
</evidence>
<dbReference type="SUPFAM" id="SSF56112">
    <property type="entry name" value="Protein kinase-like (PK-like)"/>
    <property type="match status" value="1"/>
</dbReference>
<dbReference type="InterPro" id="IPR018097">
    <property type="entry name" value="EGF_Ca-bd_CS"/>
</dbReference>
<evidence type="ECO:0000256" key="9">
    <source>
        <dbReference type="PROSITE-ProRule" id="PRU00076"/>
    </source>
</evidence>
<feature type="domain" description="EGF-like" evidence="15">
    <location>
        <begin position="300"/>
        <end position="339"/>
    </location>
</feature>
<dbReference type="EMBL" id="CM035434">
    <property type="protein sequence ID" value="KAH7291777.1"/>
    <property type="molecule type" value="Genomic_DNA"/>
</dbReference>
<dbReference type="InterPro" id="IPR001245">
    <property type="entry name" value="Ser-Thr/Tyr_kinase_cat_dom"/>
</dbReference>
<evidence type="ECO:0000256" key="2">
    <source>
        <dbReference type="ARBA" id="ARBA00022527"/>
    </source>
</evidence>
<comment type="subcellular location">
    <subcellularLocation>
        <location evidence="1">Membrane</location>
        <topology evidence="1">Single-pass membrane protein</topology>
    </subcellularLocation>
</comment>
<evidence type="ECO:0008006" key="18">
    <source>
        <dbReference type="Google" id="ProtNLM"/>
    </source>
</evidence>
<comment type="caution">
    <text evidence="16">The sequence shown here is derived from an EMBL/GenBank/DDBJ whole genome shotgun (WGS) entry which is preliminary data.</text>
</comment>
<keyword evidence="12" id="KW-1133">Transmembrane helix</keyword>
<feature type="compositionally biased region" description="Polar residues" evidence="11">
    <location>
        <begin position="788"/>
        <end position="809"/>
    </location>
</feature>
<proteinExistence type="predicted"/>
<feature type="transmembrane region" description="Helical" evidence="12">
    <location>
        <begin position="365"/>
        <end position="390"/>
    </location>
</feature>
<evidence type="ECO:0000256" key="3">
    <source>
        <dbReference type="ARBA" id="ARBA00022679"/>
    </source>
</evidence>
<dbReference type="Pfam" id="PF13947">
    <property type="entry name" value="GUB_WAK_bind"/>
    <property type="match status" value="1"/>
</dbReference>
<dbReference type="PROSITE" id="PS00108">
    <property type="entry name" value="PROTEIN_KINASE_ST"/>
    <property type="match status" value="1"/>
</dbReference>
<dbReference type="CDD" id="cd00054">
    <property type="entry name" value="EGF_CA"/>
    <property type="match status" value="1"/>
</dbReference>
<dbReference type="PROSITE" id="PS00107">
    <property type="entry name" value="PROTEIN_KINASE_ATP"/>
    <property type="match status" value="1"/>
</dbReference>
<dbReference type="Gene3D" id="2.10.25.10">
    <property type="entry name" value="Laminin"/>
    <property type="match status" value="2"/>
</dbReference>
<dbReference type="SUPFAM" id="SSF57196">
    <property type="entry name" value="EGF/Laminin"/>
    <property type="match status" value="1"/>
</dbReference>
<comment type="caution">
    <text evidence="9">Lacks conserved residue(s) required for the propagation of feature annotation.</text>
</comment>
<dbReference type="InterPro" id="IPR000152">
    <property type="entry name" value="EGF-type_Asp/Asn_hydroxyl_site"/>
</dbReference>
<dbReference type="PROSITE" id="PS50026">
    <property type="entry name" value="EGF_3"/>
    <property type="match status" value="1"/>
</dbReference>
<feature type="chain" id="PRO_5035774607" description="Protein kinase domain-containing protein" evidence="13">
    <location>
        <begin position="35"/>
        <end position="809"/>
    </location>
</feature>
<dbReference type="InterPro" id="IPR008271">
    <property type="entry name" value="Ser/Thr_kinase_AS"/>
</dbReference>
<evidence type="ECO:0000256" key="6">
    <source>
        <dbReference type="ARBA" id="ARBA00022777"/>
    </source>
</evidence>
<evidence type="ECO:0000256" key="8">
    <source>
        <dbReference type="ARBA" id="ARBA00023157"/>
    </source>
</evidence>
<feature type="domain" description="Protein kinase" evidence="14">
    <location>
        <begin position="430"/>
        <end position="729"/>
    </location>
</feature>
<dbReference type="InterPro" id="IPR049883">
    <property type="entry name" value="NOTCH1_EGF-like"/>
</dbReference>
<keyword evidence="6" id="KW-0418">Kinase</keyword>
<evidence type="ECO:0000256" key="7">
    <source>
        <dbReference type="ARBA" id="ARBA00022840"/>
    </source>
</evidence>
<keyword evidence="8 9" id="KW-1015">Disulfide bond</keyword>
<protein>
    <recommendedName>
        <fullName evidence="18">Protein kinase domain-containing protein</fullName>
    </recommendedName>
</protein>
<feature type="compositionally biased region" description="Polar residues" evidence="11">
    <location>
        <begin position="770"/>
        <end position="781"/>
    </location>
</feature>